<dbReference type="AlphaFoldDB" id="A0A9D4K5J3"/>
<protein>
    <submittedName>
        <fullName evidence="1">Uncharacterized protein</fullName>
    </submittedName>
</protein>
<proteinExistence type="predicted"/>
<reference evidence="1" key="2">
    <citation type="submission" date="2020-11" db="EMBL/GenBank/DDBJ databases">
        <authorList>
            <person name="McCartney M.A."/>
            <person name="Auch B."/>
            <person name="Kono T."/>
            <person name="Mallez S."/>
            <person name="Becker A."/>
            <person name="Gohl D.M."/>
            <person name="Silverstein K.A.T."/>
            <person name="Koren S."/>
            <person name="Bechman K.B."/>
            <person name="Herman A."/>
            <person name="Abrahante J.E."/>
            <person name="Garbe J."/>
        </authorList>
    </citation>
    <scope>NUCLEOTIDE SEQUENCE</scope>
    <source>
        <strain evidence="1">Duluth1</strain>
        <tissue evidence="1">Whole animal</tissue>
    </source>
</reference>
<accession>A0A9D4K5J3</accession>
<keyword evidence="2" id="KW-1185">Reference proteome</keyword>
<evidence type="ECO:0000313" key="1">
    <source>
        <dbReference type="EMBL" id="KAH3833349.1"/>
    </source>
</evidence>
<gene>
    <name evidence="1" type="ORF">DPMN_106656</name>
</gene>
<dbReference type="Proteomes" id="UP000828390">
    <property type="component" value="Unassembled WGS sequence"/>
</dbReference>
<evidence type="ECO:0000313" key="2">
    <source>
        <dbReference type="Proteomes" id="UP000828390"/>
    </source>
</evidence>
<reference evidence="1" key="1">
    <citation type="journal article" date="2019" name="bioRxiv">
        <title>The Genome of the Zebra Mussel, Dreissena polymorpha: A Resource for Invasive Species Research.</title>
        <authorList>
            <person name="McCartney M.A."/>
            <person name="Auch B."/>
            <person name="Kono T."/>
            <person name="Mallez S."/>
            <person name="Zhang Y."/>
            <person name="Obille A."/>
            <person name="Becker A."/>
            <person name="Abrahante J.E."/>
            <person name="Garbe J."/>
            <person name="Badalamenti J.P."/>
            <person name="Herman A."/>
            <person name="Mangelson H."/>
            <person name="Liachko I."/>
            <person name="Sullivan S."/>
            <person name="Sone E.D."/>
            <person name="Koren S."/>
            <person name="Silverstein K.A.T."/>
            <person name="Beckman K.B."/>
            <person name="Gohl D.M."/>
        </authorList>
    </citation>
    <scope>NUCLEOTIDE SEQUENCE</scope>
    <source>
        <strain evidence="1">Duluth1</strain>
        <tissue evidence="1">Whole animal</tissue>
    </source>
</reference>
<comment type="caution">
    <text evidence="1">The sequence shown here is derived from an EMBL/GenBank/DDBJ whole genome shotgun (WGS) entry which is preliminary data.</text>
</comment>
<dbReference type="EMBL" id="JAIWYP010000004">
    <property type="protein sequence ID" value="KAH3833349.1"/>
    <property type="molecule type" value="Genomic_DNA"/>
</dbReference>
<name>A0A9D4K5J3_DREPO</name>
<sequence>MASLDSETGGIVQTWPALIVSQVAMCRYGQPDSESGGNVQTWPALIVSQVVLCRCGQH</sequence>
<organism evidence="1 2">
    <name type="scientific">Dreissena polymorpha</name>
    <name type="common">Zebra mussel</name>
    <name type="synonym">Mytilus polymorpha</name>
    <dbReference type="NCBI Taxonomy" id="45954"/>
    <lineage>
        <taxon>Eukaryota</taxon>
        <taxon>Metazoa</taxon>
        <taxon>Spiralia</taxon>
        <taxon>Lophotrochozoa</taxon>
        <taxon>Mollusca</taxon>
        <taxon>Bivalvia</taxon>
        <taxon>Autobranchia</taxon>
        <taxon>Heteroconchia</taxon>
        <taxon>Euheterodonta</taxon>
        <taxon>Imparidentia</taxon>
        <taxon>Neoheterodontei</taxon>
        <taxon>Myida</taxon>
        <taxon>Dreissenoidea</taxon>
        <taxon>Dreissenidae</taxon>
        <taxon>Dreissena</taxon>
    </lineage>
</organism>